<sequence>MKNGETSILSSEGEIANTTTCAPKVENGVMTLNNTYATSECSASIKNAIIKHETTTDPPTTATLGQFGRISFGENGHAFAAITDEPGSFFNDYWWIFLIPVLIVVAVGIGIGVCCYLRRKKTAQKPIPARRLKLQGIKSTVVSTEAQKCKTEN</sequence>
<organism evidence="1 2">
    <name type="scientific">Panagrolaimus sp. PS1159</name>
    <dbReference type="NCBI Taxonomy" id="55785"/>
    <lineage>
        <taxon>Eukaryota</taxon>
        <taxon>Metazoa</taxon>
        <taxon>Ecdysozoa</taxon>
        <taxon>Nematoda</taxon>
        <taxon>Chromadorea</taxon>
        <taxon>Rhabditida</taxon>
        <taxon>Tylenchina</taxon>
        <taxon>Panagrolaimomorpha</taxon>
        <taxon>Panagrolaimoidea</taxon>
        <taxon>Panagrolaimidae</taxon>
        <taxon>Panagrolaimus</taxon>
    </lineage>
</organism>
<accession>A0AC35GSP8</accession>
<evidence type="ECO:0000313" key="1">
    <source>
        <dbReference type="Proteomes" id="UP000887580"/>
    </source>
</evidence>
<reference evidence="2" key="1">
    <citation type="submission" date="2022-11" db="UniProtKB">
        <authorList>
            <consortium name="WormBaseParasite"/>
        </authorList>
    </citation>
    <scope>IDENTIFICATION</scope>
</reference>
<dbReference type="WBParaSite" id="PS1159_v2.g8358.t1">
    <property type="protein sequence ID" value="PS1159_v2.g8358.t1"/>
    <property type="gene ID" value="PS1159_v2.g8358"/>
</dbReference>
<name>A0AC35GSP8_9BILA</name>
<dbReference type="Proteomes" id="UP000887580">
    <property type="component" value="Unplaced"/>
</dbReference>
<evidence type="ECO:0000313" key="2">
    <source>
        <dbReference type="WBParaSite" id="PS1159_v2.g8358.t1"/>
    </source>
</evidence>
<proteinExistence type="predicted"/>
<protein>
    <submittedName>
        <fullName evidence="2">Uncharacterized protein</fullName>
    </submittedName>
</protein>